<dbReference type="Proteomes" id="UP000019141">
    <property type="component" value="Unassembled WGS sequence"/>
</dbReference>
<evidence type="ECO:0008006" key="3">
    <source>
        <dbReference type="Google" id="ProtNLM"/>
    </source>
</evidence>
<dbReference type="EMBL" id="AZHW01000930">
    <property type="protein sequence ID" value="ETW95313.1"/>
    <property type="molecule type" value="Genomic_DNA"/>
</dbReference>
<evidence type="ECO:0000313" key="1">
    <source>
        <dbReference type="EMBL" id="ETW95313.1"/>
    </source>
</evidence>
<sequence>MKIHHLYTDENGESHFEDLEIEYVETTPSGRYSERFPATGIIFREVQPSYDLDWHNAPRRQYIINLDNGVQITASDGEARVINAGEVILVEDITGKGHLSKAINGQIRNCLFVPID</sequence>
<gene>
    <name evidence="1" type="ORF">ETSY1_31110</name>
</gene>
<dbReference type="AlphaFoldDB" id="W4LB81"/>
<organism evidence="1 2">
    <name type="scientific">Entotheonella factor</name>
    <dbReference type="NCBI Taxonomy" id="1429438"/>
    <lineage>
        <taxon>Bacteria</taxon>
        <taxon>Pseudomonadati</taxon>
        <taxon>Nitrospinota/Tectimicrobiota group</taxon>
        <taxon>Candidatus Tectimicrobiota</taxon>
        <taxon>Candidatus Entotheonellia</taxon>
        <taxon>Candidatus Entotheonellales</taxon>
        <taxon>Candidatus Entotheonellaceae</taxon>
        <taxon>Candidatus Entotheonella</taxon>
    </lineage>
</organism>
<name>W4LB81_ENTF1</name>
<comment type="caution">
    <text evidence="1">The sequence shown here is derived from an EMBL/GenBank/DDBJ whole genome shotgun (WGS) entry which is preliminary data.</text>
</comment>
<accession>W4LB81</accession>
<keyword evidence="2" id="KW-1185">Reference proteome</keyword>
<protein>
    <recommendedName>
        <fullName evidence="3">Cupin 2 conserved barrel domain-containing protein</fullName>
    </recommendedName>
</protein>
<reference evidence="1 2" key="1">
    <citation type="journal article" date="2014" name="Nature">
        <title>An environmental bacterial taxon with a large and distinct metabolic repertoire.</title>
        <authorList>
            <person name="Wilson M.C."/>
            <person name="Mori T."/>
            <person name="Ruckert C."/>
            <person name="Uria A.R."/>
            <person name="Helf M.J."/>
            <person name="Takada K."/>
            <person name="Gernert C."/>
            <person name="Steffens U.A."/>
            <person name="Heycke N."/>
            <person name="Schmitt S."/>
            <person name="Rinke C."/>
            <person name="Helfrich E.J."/>
            <person name="Brachmann A.O."/>
            <person name="Gurgui C."/>
            <person name="Wakimoto T."/>
            <person name="Kracht M."/>
            <person name="Crusemann M."/>
            <person name="Hentschel U."/>
            <person name="Abe I."/>
            <person name="Matsunaga S."/>
            <person name="Kalinowski J."/>
            <person name="Takeyama H."/>
            <person name="Piel J."/>
        </authorList>
    </citation>
    <scope>NUCLEOTIDE SEQUENCE [LARGE SCALE GENOMIC DNA]</scope>
    <source>
        <strain evidence="2">TSY1</strain>
    </source>
</reference>
<dbReference type="HOGENOM" id="CLU_120735_2_0_7"/>
<evidence type="ECO:0000313" key="2">
    <source>
        <dbReference type="Proteomes" id="UP000019141"/>
    </source>
</evidence>
<proteinExistence type="predicted"/>